<dbReference type="PANTHER" id="PTHR34218">
    <property type="entry name" value="PEPTIDASE S45 PENICILLIN AMIDASE"/>
    <property type="match status" value="1"/>
</dbReference>
<feature type="binding site" evidence="8">
    <location>
        <position position="318"/>
    </location>
    <ligand>
        <name>Ca(2+)</name>
        <dbReference type="ChEBI" id="CHEBI:29108"/>
    </ligand>
</feature>
<dbReference type="PIRSF" id="PIRSF001227">
    <property type="entry name" value="Pen_acylase"/>
    <property type="match status" value="1"/>
</dbReference>
<feature type="binding site" evidence="8">
    <location>
        <position position="184"/>
    </location>
    <ligand>
        <name>Ca(2+)</name>
        <dbReference type="ChEBI" id="CHEBI:29108"/>
    </ligand>
</feature>
<sequence>MKRAFSLLALALVAVVATGAWYLHGKQPRRDGELPLAGLQGPVSVRYDARGVPHLDAGSEADLYRALGYVHAQDRLFQMEILRRLARGELAEVLGPALVDTDRLFRSLRLGEHADAYVGRTPHEGPAWAALEAYLDGVNQYQASRPAPLEFDLLGIPKRPFRAEDTFSVVGYTAYSFAAAFRTEPVLTYVRDRLGADYLAIFDLAWQPAGALAPSLADGDWRMLGALADLSGRAVADQGLPQFEGSNAWVIAGRRTASGKPLLAGDPHIRFSVPATWYEAHLRAPGFELYGHYQALNPFASLGFNRSFGWSLTMFQNDDIDLIAERVNPDNPEQVRYHGQWVDLERHETLIAVKGAPAVPLTLRRSPHGPLVNDALGATGDQRPIALWWTFLESPNPLLEAFYRLGRADTLDKARDAARLIHAPGLNVVWANAAGDIGWWAAARLPRRPAGVDPTFILDGDSPAADKDGFQPFEANPQEENPARGYIVSANAQPAGPQPIPGYYNLPDRGRRLAERLADPALKGDLDASRTLQLDSGSAYGPRLLAPLLQDLRAATADRPDEAALVQRLAAWDGDYRVDDPVPTLFTQFLYQLADGALRDELGDAFFDALLATRALDAALPRLAADPDSPWWDDRRSPARETRRDIVRGAWQASLAHLRATGGDDPASWTWGRAHTLTHGHPLGRQAPLDRLLNVGPFAMPGTHETPNNQSSPLGPAPWAVSYGPSTRRLIDFADPAHSLGINPVGQSGAPFDAHYADQAADYAAGRYRPQLLDEAEIAAEAPRQLRLVPAP</sequence>
<name>A0A553H060_9PSED</name>
<dbReference type="InterPro" id="IPR029055">
    <property type="entry name" value="Ntn_hydrolases_N"/>
</dbReference>
<gene>
    <name evidence="9" type="ORF">FM069_08590</name>
</gene>
<organism evidence="9 10">
    <name type="scientific">Pseudomonas mangiferae</name>
    <dbReference type="NCBI Taxonomy" id="2593654"/>
    <lineage>
        <taxon>Bacteria</taxon>
        <taxon>Pseudomonadati</taxon>
        <taxon>Pseudomonadota</taxon>
        <taxon>Gammaproteobacteria</taxon>
        <taxon>Pseudomonadales</taxon>
        <taxon>Pseudomonadaceae</taxon>
        <taxon>Pseudomonas</taxon>
    </lineage>
</organism>
<dbReference type="InterPro" id="IPR043146">
    <property type="entry name" value="Penicillin_amidase_N_B-knob"/>
</dbReference>
<dbReference type="PANTHER" id="PTHR34218:SF5">
    <property type="entry name" value="PENICILLIN ACYLASE FAMILY PROTEIN"/>
    <property type="match status" value="1"/>
</dbReference>
<dbReference type="GO" id="GO:0016811">
    <property type="term" value="F:hydrolase activity, acting on carbon-nitrogen (but not peptide) bonds, in linear amides"/>
    <property type="evidence" value="ECO:0007669"/>
    <property type="project" value="InterPro"/>
</dbReference>
<dbReference type="RefSeq" id="WP_143487884.1">
    <property type="nucleotide sequence ID" value="NZ_VJOY01000005.1"/>
</dbReference>
<feature type="binding site" evidence="8">
    <location>
        <position position="454"/>
    </location>
    <ligand>
        <name>Ca(2+)</name>
        <dbReference type="ChEBI" id="CHEBI:29108"/>
    </ligand>
</feature>
<reference evidence="9 10" key="1">
    <citation type="submission" date="2019-07" db="EMBL/GenBank/DDBJ databases">
        <title>Pseudomonas mangiferae sp. nov., isolated from bark of mango tree in Thailand.</title>
        <authorList>
            <person name="Srisuk N."/>
            <person name="Anurat P."/>
        </authorList>
    </citation>
    <scope>NUCLEOTIDE SEQUENCE [LARGE SCALE GENOMIC DNA]</scope>
    <source>
        <strain evidence="9 10">DMKU_BBB3-04</strain>
    </source>
</reference>
<dbReference type="Gene3D" id="1.10.439.10">
    <property type="entry name" value="Penicillin Amidohydrolase, domain 1"/>
    <property type="match status" value="1"/>
</dbReference>
<evidence type="ECO:0000313" key="9">
    <source>
        <dbReference type="EMBL" id="TRX75148.1"/>
    </source>
</evidence>
<dbReference type="GO" id="GO:0046872">
    <property type="term" value="F:metal ion binding"/>
    <property type="evidence" value="ECO:0007669"/>
    <property type="project" value="UniProtKB-KW"/>
</dbReference>
<evidence type="ECO:0000256" key="2">
    <source>
        <dbReference type="ARBA" id="ARBA00006586"/>
    </source>
</evidence>
<keyword evidence="6" id="KW-0865">Zymogen</keyword>
<comment type="cofactor">
    <cofactor evidence="8">
        <name>Ca(2+)</name>
        <dbReference type="ChEBI" id="CHEBI:29108"/>
    </cofactor>
    <text evidence="8">Binds 1 Ca(2+) ion per dimer.</text>
</comment>
<evidence type="ECO:0000256" key="6">
    <source>
        <dbReference type="ARBA" id="ARBA00023145"/>
    </source>
</evidence>
<evidence type="ECO:0000256" key="5">
    <source>
        <dbReference type="ARBA" id="ARBA00022801"/>
    </source>
</evidence>
<dbReference type="SUPFAM" id="SSF56235">
    <property type="entry name" value="N-terminal nucleophile aminohydrolases (Ntn hydrolases)"/>
    <property type="match status" value="1"/>
</dbReference>
<dbReference type="OrthoDB" id="9760084at2"/>
<keyword evidence="5" id="KW-0378">Hydrolase</keyword>
<feature type="active site" description="Nucleophile" evidence="7">
    <location>
        <position position="246"/>
    </location>
</feature>
<dbReference type="InterPro" id="IPR043147">
    <property type="entry name" value="Penicillin_amidase_A-knob"/>
</dbReference>
<dbReference type="InterPro" id="IPR014395">
    <property type="entry name" value="Pen/GL7ACA/AHL_acylase"/>
</dbReference>
<dbReference type="GO" id="GO:0017000">
    <property type="term" value="P:antibiotic biosynthetic process"/>
    <property type="evidence" value="ECO:0007669"/>
    <property type="project" value="InterPro"/>
</dbReference>
<comment type="similarity">
    <text evidence="2">Belongs to the peptidase S45 family.</text>
</comment>
<evidence type="ECO:0000256" key="1">
    <source>
        <dbReference type="ARBA" id="ARBA00004418"/>
    </source>
</evidence>
<keyword evidence="4" id="KW-0574">Periplasm</keyword>
<keyword evidence="10" id="KW-1185">Reference proteome</keyword>
<evidence type="ECO:0000256" key="8">
    <source>
        <dbReference type="PIRSR" id="PIRSR001227-2"/>
    </source>
</evidence>
<evidence type="ECO:0000256" key="3">
    <source>
        <dbReference type="ARBA" id="ARBA00022729"/>
    </source>
</evidence>
<feature type="binding site" evidence="8">
    <location>
        <position position="321"/>
    </location>
    <ligand>
        <name>Ca(2+)</name>
        <dbReference type="ChEBI" id="CHEBI:29108"/>
    </ligand>
</feature>
<protein>
    <submittedName>
        <fullName evidence="9">Penicillin acylase family protein</fullName>
    </submittedName>
</protein>
<keyword evidence="8" id="KW-0106">Calcium</keyword>
<keyword evidence="3" id="KW-0732">Signal</keyword>
<proteinExistence type="inferred from homology"/>
<evidence type="ECO:0000313" key="10">
    <source>
        <dbReference type="Proteomes" id="UP000315235"/>
    </source>
</evidence>
<dbReference type="InterPro" id="IPR002692">
    <property type="entry name" value="S45"/>
</dbReference>
<dbReference type="EMBL" id="VJOY01000005">
    <property type="protein sequence ID" value="TRX75148.1"/>
    <property type="molecule type" value="Genomic_DNA"/>
</dbReference>
<dbReference type="Gene3D" id="1.10.1400.10">
    <property type="match status" value="1"/>
</dbReference>
<dbReference type="AlphaFoldDB" id="A0A553H060"/>
<comment type="subcellular location">
    <subcellularLocation>
        <location evidence="1">Periplasm</location>
    </subcellularLocation>
</comment>
<dbReference type="Pfam" id="PF01804">
    <property type="entry name" value="Penicil_amidase"/>
    <property type="match status" value="1"/>
</dbReference>
<evidence type="ECO:0000256" key="7">
    <source>
        <dbReference type="PIRSR" id="PIRSR001227-1"/>
    </source>
</evidence>
<comment type="caution">
    <text evidence="9">The sequence shown here is derived from an EMBL/GenBank/DDBJ whole genome shotgun (WGS) entry which is preliminary data.</text>
</comment>
<dbReference type="CDD" id="cd03747">
    <property type="entry name" value="Ntn_PGA_like"/>
    <property type="match status" value="1"/>
</dbReference>
<evidence type="ECO:0000256" key="4">
    <source>
        <dbReference type="ARBA" id="ARBA00022764"/>
    </source>
</evidence>
<dbReference type="Proteomes" id="UP000315235">
    <property type="component" value="Unassembled WGS sequence"/>
</dbReference>
<keyword evidence="8" id="KW-0479">Metal-binding</keyword>
<accession>A0A553H060</accession>
<dbReference type="InterPro" id="IPR023343">
    <property type="entry name" value="Penicillin_amidase_dom1"/>
</dbReference>
<dbReference type="GO" id="GO:0042597">
    <property type="term" value="C:periplasmic space"/>
    <property type="evidence" value="ECO:0007669"/>
    <property type="project" value="UniProtKB-SubCell"/>
</dbReference>
<dbReference type="Gene3D" id="3.60.20.10">
    <property type="entry name" value="Glutamine Phosphoribosylpyrophosphate, subunit 1, domain 1"/>
    <property type="match status" value="1"/>
</dbReference>
<dbReference type="Gene3D" id="2.30.120.10">
    <property type="match status" value="1"/>
</dbReference>